<dbReference type="AlphaFoldDB" id="A0A8S9J2A8"/>
<organism evidence="3">
    <name type="scientific">Brassica cretica</name>
    <name type="common">Mustard</name>
    <dbReference type="NCBI Taxonomy" id="69181"/>
    <lineage>
        <taxon>Eukaryota</taxon>
        <taxon>Viridiplantae</taxon>
        <taxon>Streptophyta</taxon>
        <taxon>Embryophyta</taxon>
        <taxon>Tracheophyta</taxon>
        <taxon>Spermatophyta</taxon>
        <taxon>Magnoliopsida</taxon>
        <taxon>eudicotyledons</taxon>
        <taxon>Gunneridae</taxon>
        <taxon>Pentapetalae</taxon>
        <taxon>rosids</taxon>
        <taxon>malvids</taxon>
        <taxon>Brassicales</taxon>
        <taxon>Brassicaceae</taxon>
        <taxon>Brassiceae</taxon>
        <taxon>Brassica</taxon>
    </lineage>
</organism>
<gene>
    <name evidence="2" type="ORF">F2Q68_00020612</name>
    <name evidence="3" type="ORF">F2Q70_00002667</name>
</gene>
<comment type="caution">
    <text evidence="3">The sequence shown here is derived from an EMBL/GenBank/DDBJ whole genome shotgun (WGS) entry which is preliminary data.</text>
</comment>
<dbReference type="EMBL" id="QGKW02002228">
    <property type="protein sequence ID" value="KAF2535472.1"/>
    <property type="molecule type" value="Genomic_DNA"/>
</dbReference>
<proteinExistence type="predicted"/>
<reference evidence="3" key="1">
    <citation type="submission" date="2019-12" db="EMBL/GenBank/DDBJ databases">
        <title>Genome sequencing and annotation of Brassica cretica.</title>
        <authorList>
            <person name="Studholme D.J."/>
            <person name="Sarris P.F."/>
        </authorList>
    </citation>
    <scope>NUCLEOTIDE SEQUENCE</scope>
    <source>
        <strain evidence="2">PFS-001/15</strain>
        <strain evidence="3">PFS-102/07</strain>
        <tissue evidence="3">Leaf</tissue>
    </source>
</reference>
<feature type="compositionally biased region" description="Basic residues" evidence="1">
    <location>
        <begin position="11"/>
        <end position="25"/>
    </location>
</feature>
<sequence>MQRRSSGGGSVKKRSSGGGSVKKRSSGGGSKISYGGGSMQRSSSGGGSVKKRSSGGGSVTIYGMQCSNAIRSPEALTPPRRSDIERLRRSSISSHHHRRSSIAFHSLFLVLFSGEGAEEASRCGPNGLSRG</sequence>
<dbReference type="Proteomes" id="UP000712281">
    <property type="component" value="Unassembled WGS sequence"/>
</dbReference>
<evidence type="ECO:0000313" key="3">
    <source>
        <dbReference type="EMBL" id="KAF2576194.1"/>
    </source>
</evidence>
<name>A0A8S9J2A8_BRACR</name>
<feature type="compositionally biased region" description="Gly residues" evidence="1">
    <location>
        <begin position="1"/>
        <end position="10"/>
    </location>
</feature>
<dbReference type="EMBL" id="QGKY02001015">
    <property type="protein sequence ID" value="KAF2576194.1"/>
    <property type="molecule type" value="Genomic_DNA"/>
</dbReference>
<accession>A0A8S9J2A8</accession>
<evidence type="ECO:0000313" key="2">
    <source>
        <dbReference type="EMBL" id="KAF2535472.1"/>
    </source>
</evidence>
<protein>
    <submittedName>
        <fullName evidence="3">Uncharacterized protein</fullName>
    </submittedName>
</protein>
<feature type="region of interest" description="Disordered" evidence="1">
    <location>
        <begin position="1"/>
        <end position="98"/>
    </location>
</feature>
<feature type="compositionally biased region" description="Gly residues" evidence="1">
    <location>
        <begin position="26"/>
        <end position="58"/>
    </location>
</feature>
<evidence type="ECO:0000256" key="1">
    <source>
        <dbReference type="SAM" id="MobiDB-lite"/>
    </source>
</evidence>